<reference evidence="2 3" key="1">
    <citation type="journal article" date="2018" name="Front. Microbiol.">
        <title>Hydrolytic Capabilities as a Key to Environmental Success: Chitinolytic and Cellulolytic Acidobacteria From Acidic Sub-arctic Soils and Boreal Peatlands.</title>
        <authorList>
            <person name="Belova S.E."/>
            <person name="Ravin N.V."/>
            <person name="Pankratov T.A."/>
            <person name="Rakitin A.L."/>
            <person name="Ivanova A.A."/>
            <person name="Beletsky A.V."/>
            <person name="Mardanov A.V."/>
            <person name="Sinninghe Damste J.S."/>
            <person name="Dedysh S.N."/>
        </authorList>
    </citation>
    <scope>NUCLEOTIDE SEQUENCE [LARGE SCALE GENOMIC DNA]</scope>
    <source>
        <strain evidence="2 3">SBC82</strain>
    </source>
</reference>
<keyword evidence="3" id="KW-1185">Reference proteome</keyword>
<dbReference type="Proteomes" id="UP000253606">
    <property type="component" value="Chromosome"/>
</dbReference>
<dbReference type="EMBL" id="CP030840">
    <property type="protein sequence ID" value="AXC13272.1"/>
    <property type="molecule type" value="Genomic_DNA"/>
</dbReference>
<evidence type="ECO:0000313" key="2">
    <source>
        <dbReference type="EMBL" id="AXC13272.1"/>
    </source>
</evidence>
<name>A0A2Z5G2E3_9BACT</name>
<protein>
    <recommendedName>
        <fullName evidence="1">SnoaL-like domain-containing protein</fullName>
    </recommendedName>
</protein>
<dbReference type="SUPFAM" id="SSF54427">
    <property type="entry name" value="NTF2-like"/>
    <property type="match status" value="1"/>
</dbReference>
<dbReference type="Gene3D" id="3.10.450.50">
    <property type="match status" value="1"/>
</dbReference>
<dbReference type="InterPro" id="IPR037401">
    <property type="entry name" value="SnoaL-like"/>
</dbReference>
<gene>
    <name evidence="2" type="ORF">ACPOL_3993</name>
</gene>
<evidence type="ECO:0000313" key="3">
    <source>
        <dbReference type="Proteomes" id="UP000253606"/>
    </source>
</evidence>
<dbReference type="Pfam" id="PF12680">
    <property type="entry name" value="SnoaL_2"/>
    <property type="match status" value="1"/>
</dbReference>
<dbReference type="InterPro" id="IPR032710">
    <property type="entry name" value="NTF2-like_dom_sf"/>
</dbReference>
<evidence type="ECO:0000259" key="1">
    <source>
        <dbReference type="Pfam" id="PF12680"/>
    </source>
</evidence>
<feature type="domain" description="SnoaL-like" evidence="1">
    <location>
        <begin position="15"/>
        <end position="107"/>
    </location>
</feature>
<dbReference type="KEGG" id="abas:ACPOL_3993"/>
<organism evidence="2 3">
    <name type="scientific">Acidisarcina polymorpha</name>
    <dbReference type="NCBI Taxonomy" id="2211140"/>
    <lineage>
        <taxon>Bacteria</taxon>
        <taxon>Pseudomonadati</taxon>
        <taxon>Acidobacteriota</taxon>
        <taxon>Terriglobia</taxon>
        <taxon>Terriglobales</taxon>
        <taxon>Acidobacteriaceae</taxon>
        <taxon>Acidisarcina</taxon>
    </lineage>
</organism>
<dbReference type="AlphaFoldDB" id="A0A2Z5G2E3"/>
<dbReference type="RefSeq" id="WP_114208308.1">
    <property type="nucleotide sequence ID" value="NZ_CP030840.1"/>
</dbReference>
<dbReference type="OrthoDB" id="9812089at2"/>
<sequence length="134" mass="15106">MAATKQEKNKALVLRAFDTLFNQRDYQAAEQYWSPKYIQHSAHIGPGREGLFDLIKSIPSTLKYEAGTIVADGDFVIVHGRFSDFGGPRNWIAADILRIEDGIFVEHWDVIQDEATEEESKSKAPMFGNNFAAQ</sequence>
<accession>A0A2Z5G2E3</accession>
<proteinExistence type="predicted"/>